<name>A0A1L7NJ22_PSEPU</name>
<dbReference type="Gene3D" id="2.180.10.10">
    <property type="entry name" value="RHS repeat-associated core"/>
    <property type="match status" value="2"/>
</dbReference>
<dbReference type="SUPFAM" id="SSF56399">
    <property type="entry name" value="ADP-ribosylation"/>
    <property type="match status" value="1"/>
</dbReference>
<dbReference type="NCBIfam" id="TIGR03696">
    <property type="entry name" value="Rhs_assc_core"/>
    <property type="match status" value="1"/>
</dbReference>
<dbReference type="NCBIfam" id="TIGR01643">
    <property type="entry name" value="YD_repeat_2x"/>
    <property type="match status" value="1"/>
</dbReference>
<dbReference type="PANTHER" id="PTHR32305">
    <property type="match status" value="1"/>
</dbReference>
<gene>
    <name evidence="2" type="ORF">KF715C_ch48290</name>
</gene>
<protein>
    <recommendedName>
        <fullName evidence="4">RHS repeat-associated core domain-containing protein</fullName>
    </recommendedName>
</protein>
<keyword evidence="1" id="KW-0472">Membrane</keyword>
<dbReference type="InterPro" id="IPR006530">
    <property type="entry name" value="YD"/>
</dbReference>
<dbReference type="EMBL" id="AP015029">
    <property type="protein sequence ID" value="BAW25402.1"/>
    <property type="molecule type" value="Genomic_DNA"/>
</dbReference>
<dbReference type="PANTHER" id="PTHR32305:SF15">
    <property type="entry name" value="PROTEIN RHSA-RELATED"/>
    <property type="match status" value="1"/>
</dbReference>
<dbReference type="InterPro" id="IPR050708">
    <property type="entry name" value="T6SS_VgrG/RHS"/>
</dbReference>
<organism evidence="2 3">
    <name type="scientific">Pseudomonas putida</name>
    <name type="common">Arthrobacter siderocapsulatus</name>
    <dbReference type="NCBI Taxonomy" id="303"/>
    <lineage>
        <taxon>Bacteria</taxon>
        <taxon>Pseudomonadati</taxon>
        <taxon>Pseudomonadota</taxon>
        <taxon>Gammaproteobacteria</taxon>
        <taxon>Pseudomonadales</taxon>
        <taxon>Pseudomonadaceae</taxon>
        <taxon>Pseudomonas</taxon>
    </lineage>
</organism>
<proteinExistence type="predicted"/>
<keyword evidence="1" id="KW-0812">Transmembrane</keyword>
<accession>A0A1L7NJ22</accession>
<dbReference type="InterPro" id="IPR022385">
    <property type="entry name" value="Rhs_assc_core"/>
</dbReference>
<dbReference type="Proteomes" id="UP000218731">
    <property type="component" value="Chromosome 1"/>
</dbReference>
<evidence type="ECO:0000256" key="1">
    <source>
        <dbReference type="SAM" id="Phobius"/>
    </source>
</evidence>
<keyword evidence="1" id="KW-1133">Transmembrane helix</keyword>
<sequence>MRDAPLHSQAGNFLDCFKTAVDNRTGQFCLAIALPVPPANQLCGPTLSVTLAFSTLASSCNRGYGLGWSLGLSEINLDQDNPRLSLSSGEQFAIDLINSDPCSDGRLAFFDQKLPTFTVTRQADGNFRVDKQTGESEILRQQDDSTRYLLEEMRSPEGRRLYFDWMPFADGISTLARIRDETRTLLALETEASELRFVLNPQTAHAATLRALLSNERLSQLYLPDIDQPFEIEYDALNVPGQAQLLLPRRFIGPLGARDIVHWSQDSEGLRMPEGGPLAFLPRVMGWTHTSAGPGSELQRSYQWIGDHNHLGYGSDQAFEWHSGRDNLYQVNSDYQYQMVEEQTDGQGRLLATVERTWDRFHLQVSEVTRRGHCETREQTLYGVDPALSWEEQPAWCQLPHEVSVTYLDHSRPGQSRSESTRYVYDDFGNPLRVLFPSGVEECYEYYPAEGAEGCPADALGRVRFLKKKTVIPVIAKGAAPVLATTYTYQTLPSLIEGALPHVLVASEQLEGPENRVIEHTRQFYLTTAGTTYGREEKSVVTLDGKCTTTFYSYSATADALVTEVTLQGFENDEENRSSTAHAQSMLTGQTLWERHDSGAITRYEYDRLGRVVCTRSAAGSPYQTQRLARYHLNDEFARQARPNGQYNPVLIEQVDITGRRQRQWLDGEGRVVSIHLEDLDNSPGVFRETGRNQYDALGRLVSQTSLDWLKADNLLTLTRTIRYDDWGHACQVTSLEGIEQHLHHDPITRRSEQWQAAGKLQGPRQVISHNAAGSPVEQQDYDTRGRHTRTLLLLRDGLDRVIEQRIQVEGSPDIVTRLRHDAYSRIIEKHLPDNTVVTWTFAEHSDGHHPQSIAVSSSVGEAQAMSETAWILGRQTFDGLGRQRSVQVAGRTTHYHYRPGQLPPVANTLADGKHVTYRYEPQLGNALLGTAADGEAEQQLTYHATLGIPTNARGGLGSLSWQLTPSGLPLRDSWNLDEVEHTTHWRHSLNGLPVGFTDAAGAEHHRHLDRFGRLQRLEVDGVQTEFSYDALSRPLSITTHDPARARSLTRRISYDTMGREQRSVYTVSDTEGERSITLTLAYSALDQVIQRSINGAEEYFDYDRRGRLVRYRSSADGAPLDPFGNPIVEQRYTFNPLDGYQRVVSTFADGSQDAAEFSYAANDPTQLSAVTHSHPSWPARIELTYDACGRLIADSLGRTLTWNSSDRLVQVEHSGSSCHYHYDASGNLCERELDHGRVRSFYSAGQLTHEQHGELRLGLIGDGAEVFAVSCKDGGESTIRLLGCDGQGTVRLQVDERLRQCHYSPHGAEPENDQQAPFGFAGLRREPLTGWYIPAGYRPYDPVLMTFLSPDSDSPFDRGGLNAYAYCAGDPVNRIDPDGHSWVGWTIAGVGLAIGAAAAISTLGAAVPAIVALYGGSALTGSAALAIGNAALNAISLSTGIASMTMQASGADEKAANVLGWISLGTGLASAVIGMAPGSTKVASKALRSPGRANAKRAFANPMTPAPRQVQNTAVIYSADGMANDVAMHYNFVGQGIRAFETHGSKAGQLMNGAGQMEDAVRVALREIAPRLAGMADNQPIVLLACYGGKSGAAQRIANVLQRPVHGYDRPIWVHRAGFMQSLEVTAQTSNLPRQQISRWRQLMGQTGPFSATPDRELATGRLYFPQ</sequence>
<evidence type="ECO:0000313" key="2">
    <source>
        <dbReference type="EMBL" id="BAW25402.1"/>
    </source>
</evidence>
<reference evidence="2 3" key="1">
    <citation type="submission" date="2015-11" db="EMBL/GenBank/DDBJ databases">
        <title>Complete genome sequencing of a biphenyl-degrading bacterium, Pseudomonas putida KF715 (=NBRC110667).</title>
        <authorList>
            <person name="Suenaga H."/>
            <person name="Fujihara N."/>
            <person name="Watanabe T."/>
            <person name="Hirose J."/>
            <person name="Kimura N."/>
            <person name="Yamazoe A."/>
            <person name="Hosoyama A."/>
            <person name="Shimodaira J."/>
            <person name="Furukawa K."/>
        </authorList>
    </citation>
    <scope>NUCLEOTIDE SEQUENCE [LARGE SCALE GENOMIC DNA]</scope>
    <source>
        <strain evidence="2 3">KF715</strain>
    </source>
</reference>
<evidence type="ECO:0008006" key="4">
    <source>
        <dbReference type="Google" id="ProtNLM"/>
    </source>
</evidence>
<feature type="transmembrane region" description="Helical" evidence="1">
    <location>
        <begin position="1383"/>
        <end position="1412"/>
    </location>
</feature>
<dbReference type="RefSeq" id="WP_096426713.1">
    <property type="nucleotide sequence ID" value="NZ_AP015029.1"/>
</dbReference>
<evidence type="ECO:0000313" key="3">
    <source>
        <dbReference type="Proteomes" id="UP000218731"/>
    </source>
</evidence>